<reference evidence="2" key="1">
    <citation type="submission" date="2013-03" db="EMBL/GenBank/DDBJ databases">
        <title>Genome Sequence of the Profundibacterium mesophilum strain KAUST100406-0324T from Red Sea, a novel genus in the family Rhodobacteraceae.</title>
        <authorList>
            <person name="Essack M."/>
            <person name="Alam I."/>
            <person name="Lafi F."/>
            <person name="Alawi W."/>
            <person name="Kamanu F."/>
            <person name="Al-Suwailem A."/>
            <person name="Lee O.O."/>
            <person name="Xu Y."/>
            <person name="Bajic V."/>
            <person name="Qian P.-Y."/>
            <person name="Archer J."/>
        </authorList>
    </citation>
    <scope>NUCLEOTIDE SEQUENCE</scope>
    <source>
        <strain evidence="2">KAUST100406-0324</strain>
    </source>
</reference>
<dbReference type="OrthoDB" id="5189031at2"/>
<feature type="transmembrane region" description="Helical" evidence="1">
    <location>
        <begin position="46"/>
        <end position="70"/>
    </location>
</feature>
<dbReference type="AlphaFoldDB" id="A0A921NRC6"/>
<sequence>MWKALLVLALALAFAAAPLLTPDFGGFDPSLYPQPQDDPPVQPKGYAFAIWGLIYAWLVIHAGFGVIARARHDDWTPTRRPLAASLLVGVPWLSVAMMSPVWASIMIWIMLVCAIAALLRAGPADHWLLRAPIGLYAGWLTAASFVSLGLLAAGWGLVDQRIAAWAAVAGTVLFAIAVQRRSTARTYGAAVVWAFIAIAVQNYATDPWLTGGALVAAALIAIVAAIGPNRRYR</sequence>
<accession>A0A921NRC6</accession>
<evidence type="ECO:0008006" key="4">
    <source>
        <dbReference type="Google" id="ProtNLM"/>
    </source>
</evidence>
<protein>
    <recommendedName>
        <fullName evidence="4">Tryptophan-rich sensory protein</fullName>
    </recommendedName>
</protein>
<keyword evidence="3" id="KW-1185">Reference proteome</keyword>
<feature type="transmembrane region" description="Helical" evidence="1">
    <location>
        <begin position="82"/>
        <end position="99"/>
    </location>
</feature>
<feature type="transmembrane region" description="Helical" evidence="1">
    <location>
        <begin position="209"/>
        <end position="227"/>
    </location>
</feature>
<evidence type="ECO:0000313" key="2">
    <source>
        <dbReference type="EMBL" id="KAF0674824.1"/>
    </source>
</evidence>
<keyword evidence="1" id="KW-0472">Membrane</keyword>
<feature type="transmembrane region" description="Helical" evidence="1">
    <location>
        <begin position="162"/>
        <end position="179"/>
    </location>
</feature>
<keyword evidence="1" id="KW-1133">Transmembrane helix</keyword>
<dbReference type="EMBL" id="APKE01000035">
    <property type="protein sequence ID" value="KAF0674824.1"/>
    <property type="molecule type" value="Genomic_DNA"/>
</dbReference>
<gene>
    <name evidence="2" type="ORF">PMES_02900</name>
</gene>
<feature type="transmembrane region" description="Helical" evidence="1">
    <location>
        <begin position="105"/>
        <end position="121"/>
    </location>
</feature>
<dbReference type="RefSeq" id="WP_159966409.1">
    <property type="nucleotide sequence ID" value="NZ_APKE01000035.1"/>
</dbReference>
<evidence type="ECO:0000256" key="1">
    <source>
        <dbReference type="SAM" id="Phobius"/>
    </source>
</evidence>
<proteinExistence type="predicted"/>
<feature type="transmembrane region" description="Helical" evidence="1">
    <location>
        <begin position="133"/>
        <end position="156"/>
    </location>
</feature>
<dbReference type="Proteomes" id="UP000698242">
    <property type="component" value="Unassembled WGS sequence"/>
</dbReference>
<feature type="transmembrane region" description="Helical" evidence="1">
    <location>
        <begin position="186"/>
        <end position="203"/>
    </location>
</feature>
<organism evidence="2 3">
    <name type="scientific">Profundibacterium mesophilum KAUST100406-0324</name>
    <dbReference type="NCBI Taxonomy" id="1037889"/>
    <lineage>
        <taxon>Bacteria</taxon>
        <taxon>Pseudomonadati</taxon>
        <taxon>Pseudomonadota</taxon>
        <taxon>Alphaproteobacteria</taxon>
        <taxon>Rhodobacterales</taxon>
        <taxon>Roseobacteraceae</taxon>
        <taxon>Profundibacterium</taxon>
    </lineage>
</organism>
<name>A0A921NRC6_9RHOB</name>
<keyword evidence="1" id="KW-0812">Transmembrane</keyword>
<comment type="caution">
    <text evidence="2">The sequence shown here is derived from an EMBL/GenBank/DDBJ whole genome shotgun (WGS) entry which is preliminary data.</text>
</comment>
<evidence type="ECO:0000313" key="3">
    <source>
        <dbReference type="Proteomes" id="UP000698242"/>
    </source>
</evidence>